<dbReference type="InterPro" id="IPR016181">
    <property type="entry name" value="Acyl_CoA_acyltransferase"/>
</dbReference>
<accession>A0A075FM86</accession>
<dbReference type="SUPFAM" id="SSF55729">
    <property type="entry name" value="Acyl-CoA N-acyltransferases (Nat)"/>
    <property type="match status" value="1"/>
</dbReference>
<dbReference type="AlphaFoldDB" id="A0A075FM86"/>
<evidence type="ECO:0000313" key="4">
    <source>
        <dbReference type="EMBL" id="AIE92494.1"/>
    </source>
</evidence>
<keyword evidence="1 4" id="KW-0808">Transferase</keyword>
<evidence type="ECO:0000259" key="3">
    <source>
        <dbReference type="PROSITE" id="PS51186"/>
    </source>
</evidence>
<evidence type="ECO:0000256" key="1">
    <source>
        <dbReference type="ARBA" id="ARBA00022679"/>
    </source>
</evidence>
<dbReference type="InterPro" id="IPR045047">
    <property type="entry name" value="Ard1-like"/>
</dbReference>
<protein>
    <submittedName>
        <fullName evidence="4">Ribosomal-protein-alanine acetyltransferase (RimI)</fullName>
        <ecNumber evidence="4">2.3.1.128</ecNumber>
    </submittedName>
</protein>
<dbReference type="Gene3D" id="3.40.630.30">
    <property type="match status" value="1"/>
</dbReference>
<proteinExistence type="predicted"/>
<dbReference type="CDD" id="cd04301">
    <property type="entry name" value="NAT_SF"/>
    <property type="match status" value="1"/>
</dbReference>
<organism evidence="4">
    <name type="scientific">uncultured marine group II/III euryarchaeote AD1000_23_H03</name>
    <dbReference type="NCBI Taxonomy" id="1457740"/>
    <lineage>
        <taxon>Archaea</taxon>
        <taxon>Methanobacteriati</taxon>
        <taxon>Methanobacteriota</taxon>
        <taxon>environmental samples</taxon>
    </lineage>
</organism>
<feature type="domain" description="N-acetyltransferase" evidence="3">
    <location>
        <begin position="1"/>
        <end position="143"/>
    </location>
</feature>
<dbReference type="Pfam" id="PF00583">
    <property type="entry name" value="Acetyltransf_1"/>
    <property type="match status" value="1"/>
</dbReference>
<sequence length="143" mass="16425">MKIEMFQVTDLDPMMLFLDDNLTENYEKKVFLTIHQRWPDGFLIVKNQGNIIGVGCGAILPNEKLRILILALDKEFQGKGLGKELMSRMIKASEVYGVRKVTLEVRKDSDAINFYRKLKFSGVDVLPCYYQDGCDGIVMERQL</sequence>
<name>A0A075FM86_9EURY</name>
<dbReference type="PROSITE" id="PS51186">
    <property type="entry name" value="GNAT"/>
    <property type="match status" value="1"/>
</dbReference>
<keyword evidence="2 4" id="KW-0012">Acyltransferase</keyword>
<dbReference type="EC" id="2.3.1.128" evidence="4"/>
<dbReference type="GO" id="GO:0031415">
    <property type="term" value="C:NatA complex"/>
    <property type="evidence" value="ECO:0007669"/>
    <property type="project" value="InterPro"/>
</dbReference>
<gene>
    <name evidence="4" type="primary">rimI</name>
</gene>
<dbReference type="PANTHER" id="PTHR23091:SF4">
    <property type="entry name" value="N-TERMINAL AMINO-ACID N(ALPHA)-ACETYLTRANSFERASE NATA"/>
    <property type="match status" value="1"/>
</dbReference>
<dbReference type="PANTHER" id="PTHR23091">
    <property type="entry name" value="N-TERMINAL ACETYLTRANSFERASE"/>
    <property type="match status" value="1"/>
</dbReference>
<evidence type="ECO:0000256" key="2">
    <source>
        <dbReference type="ARBA" id="ARBA00023315"/>
    </source>
</evidence>
<dbReference type="EMBL" id="KF900367">
    <property type="protein sequence ID" value="AIE92494.1"/>
    <property type="molecule type" value="Genomic_DNA"/>
</dbReference>
<dbReference type="GO" id="GO:0004596">
    <property type="term" value="F:protein-N-terminal amino-acid acetyltransferase activity"/>
    <property type="evidence" value="ECO:0007669"/>
    <property type="project" value="InterPro"/>
</dbReference>
<reference evidence="4" key="1">
    <citation type="journal article" date="2014" name="Genome Biol. Evol.">
        <title>Pangenome evidence for extensive interdomain horizontal transfer affecting lineage core and shell genes in uncultured planktonic thaumarchaeota and euryarchaeota.</title>
        <authorList>
            <person name="Deschamps P."/>
            <person name="Zivanovic Y."/>
            <person name="Moreira D."/>
            <person name="Rodriguez-Valera F."/>
            <person name="Lopez-Garcia P."/>
        </authorList>
    </citation>
    <scope>NUCLEOTIDE SEQUENCE</scope>
</reference>
<dbReference type="InterPro" id="IPR000182">
    <property type="entry name" value="GNAT_dom"/>
</dbReference>